<organism evidence="5 6">
    <name type="scientific">Devosia oryzisoli</name>
    <dbReference type="NCBI Taxonomy" id="2774138"/>
    <lineage>
        <taxon>Bacteria</taxon>
        <taxon>Pseudomonadati</taxon>
        <taxon>Pseudomonadota</taxon>
        <taxon>Alphaproteobacteria</taxon>
        <taxon>Hyphomicrobiales</taxon>
        <taxon>Devosiaceae</taxon>
        <taxon>Devosia</taxon>
    </lineage>
</organism>
<dbReference type="PANTHER" id="PTHR43261">
    <property type="entry name" value="TRANSLATION ELONGATION FACTOR G-RELATED"/>
    <property type="match status" value="1"/>
</dbReference>
<dbReference type="GO" id="GO:0003924">
    <property type="term" value="F:GTPase activity"/>
    <property type="evidence" value="ECO:0007669"/>
    <property type="project" value="InterPro"/>
</dbReference>
<dbReference type="Pfam" id="PF00009">
    <property type="entry name" value="GTP_EFTU"/>
    <property type="match status" value="1"/>
</dbReference>
<dbReference type="GO" id="GO:0006412">
    <property type="term" value="P:translation"/>
    <property type="evidence" value="ECO:0007669"/>
    <property type="project" value="UniProtKB-KW"/>
</dbReference>
<dbReference type="InterPro" id="IPR041095">
    <property type="entry name" value="EFG_II"/>
</dbReference>
<dbReference type="GO" id="GO:0097216">
    <property type="term" value="F:guanosine tetraphosphate binding"/>
    <property type="evidence" value="ECO:0007669"/>
    <property type="project" value="UniProtKB-ARBA"/>
</dbReference>
<accession>A0A927FYL2</accession>
<gene>
    <name evidence="5" type="ORF">IC608_17800</name>
</gene>
<dbReference type="SMART" id="SM00889">
    <property type="entry name" value="EFG_IV"/>
    <property type="match status" value="1"/>
</dbReference>
<dbReference type="RefSeq" id="WP_191778278.1">
    <property type="nucleotide sequence ID" value="NZ_JACYFU010000006.1"/>
</dbReference>
<name>A0A927FYL2_9HYPH</name>
<dbReference type="InterPro" id="IPR000640">
    <property type="entry name" value="EFG_V-like"/>
</dbReference>
<evidence type="ECO:0000313" key="6">
    <source>
        <dbReference type="Proteomes" id="UP000654108"/>
    </source>
</evidence>
<evidence type="ECO:0000313" key="5">
    <source>
        <dbReference type="EMBL" id="MBD8067328.1"/>
    </source>
</evidence>
<dbReference type="InterPro" id="IPR000795">
    <property type="entry name" value="T_Tr_GTP-bd_dom"/>
</dbReference>
<dbReference type="PRINTS" id="PR00315">
    <property type="entry name" value="ELONGATNFCT"/>
</dbReference>
<dbReference type="Gene3D" id="3.40.50.300">
    <property type="entry name" value="P-loop containing nucleotide triphosphate hydrolases"/>
    <property type="match status" value="1"/>
</dbReference>
<dbReference type="InterPro" id="IPR031157">
    <property type="entry name" value="G_TR_CS"/>
</dbReference>
<dbReference type="PROSITE" id="PS00301">
    <property type="entry name" value="G_TR_1"/>
    <property type="match status" value="1"/>
</dbReference>
<reference evidence="5" key="1">
    <citation type="submission" date="2020-09" db="EMBL/GenBank/DDBJ databases">
        <title>Genome seq and assembly of Devosia sp.</title>
        <authorList>
            <person name="Chhetri G."/>
        </authorList>
    </citation>
    <scope>NUCLEOTIDE SEQUENCE</scope>
    <source>
        <strain evidence="5">PTR5</strain>
    </source>
</reference>
<keyword evidence="2" id="KW-0648">Protein biosynthesis</keyword>
<dbReference type="EMBL" id="JACYFU010000006">
    <property type="protein sequence ID" value="MBD8067328.1"/>
    <property type="molecule type" value="Genomic_DNA"/>
</dbReference>
<dbReference type="InterPro" id="IPR005517">
    <property type="entry name" value="Transl_elong_EFG/EF2_IV"/>
</dbReference>
<dbReference type="PRINTS" id="PR01037">
    <property type="entry name" value="TCRTETOQM"/>
</dbReference>
<feature type="domain" description="Tr-type G" evidence="4">
    <location>
        <begin position="1"/>
        <end position="251"/>
    </location>
</feature>
<dbReference type="SUPFAM" id="SSF54211">
    <property type="entry name" value="Ribosomal protein S5 domain 2-like"/>
    <property type="match status" value="1"/>
</dbReference>
<dbReference type="Pfam" id="PF00679">
    <property type="entry name" value="EFG_C"/>
    <property type="match status" value="1"/>
</dbReference>
<dbReference type="InterPro" id="IPR005225">
    <property type="entry name" value="Small_GTP-bd"/>
</dbReference>
<dbReference type="PROSITE" id="PS51722">
    <property type="entry name" value="G_TR_2"/>
    <property type="match status" value="1"/>
</dbReference>
<dbReference type="InterPro" id="IPR009000">
    <property type="entry name" value="Transl_B-barrel_sf"/>
</dbReference>
<dbReference type="NCBIfam" id="TIGR00231">
    <property type="entry name" value="small_GTP"/>
    <property type="match status" value="1"/>
</dbReference>
<dbReference type="SUPFAM" id="SSF50447">
    <property type="entry name" value="Translation proteins"/>
    <property type="match status" value="1"/>
</dbReference>
<dbReference type="Gene3D" id="3.30.230.10">
    <property type="match status" value="1"/>
</dbReference>
<evidence type="ECO:0000256" key="3">
    <source>
        <dbReference type="ARBA" id="ARBA00023134"/>
    </source>
</evidence>
<evidence type="ECO:0000259" key="4">
    <source>
        <dbReference type="PROSITE" id="PS51722"/>
    </source>
</evidence>
<keyword evidence="3" id="KW-0342">GTP-binding</keyword>
<dbReference type="Gene3D" id="3.30.70.870">
    <property type="entry name" value="Elongation Factor G (Translational Gtpase), domain 3"/>
    <property type="match status" value="1"/>
</dbReference>
<dbReference type="InterPro" id="IPR020568">
    <property type="entry name" value="Ribosomal_Su5_D2-typ_SF"/>
</dbReference>
<dbReference type="AlphaFoldDB" id="A0A927FYL2"/>
<dbReference type="InterPro" id="IPR035647">
    <property type="entry name" value="EFG_III/V"/>
</dbReference>
<dbReference type="InterPro" id="IPR027417">
    <property type="entry name" value="P-loop_NTPase"/>
</dbReference>
<sequence length="645" mass="68625">MRTMNLGVLAHVDAGKTSLTERLLFETGAINKLGSVDAGNTQTDSLELERQRGITIKAAVASFALGDVTVNLVDTPGHPDFIAEVERTLGVLDAAIVVVSAVEGVQAQTRVLVRALRRLQVPFLFFINKVDRLGANYDGIVHTLTEQLELSTVKMSRVIGAGGRTSAVEAIDFDYGLLRDGLIDLLIENDEALLADVVLDPVQVTGSRLRKALAAQVAANQVHPAFAGSATTGVGLQELIAGLVALLPSATPAPLAPVRGKVFKIDRGWGGEKQAYIALEAGTIRVRDLLALPKSHERVTGIHVFSAGKLRRSEQLQAGEIGRVAGLASAVIGDGVGEGAASDRLTFFAPPTLETQVLARNPSDRQVLWTALGQLAEQDPLINLRHDDQNGDIFLSLYGEVQKEVISTTLEQDFDLAVDFLESTVICAERVVGSAEAVENIGEGQNPFLATVGLHVEPRPPGSGNSFRFDVNSGLMPAGFYRAVEEAVAETLKQGRYGWPVIDCQVTMTMAGQSAPESTAGDFRLLTPLVLASALAKATTAVCEPVSKFRIDTPPDTIGALLTLLGQAGATLSATNVEERAARLEGTIVTVAMQGVQRQLPDLTGGSAAMEAVFDHYAPMARPSKRPHIGANPFDRNGYMAKMRR</sequence>
<comment type="caution">
    <text evidence="5">The sequence shown here is derived from an EMBL/GenBank/DDBJ whole genome shotgun (WGS) entry which is preliminary data.</text>
</comment>
<protein>
    <submittedName>
        <fullName evidence="5">TetM/TetW/TetO/TetS family tetracycline resistance ribosomal protection protein</fullName>
    </submittedName>
</protein>
<dbReference type="PANTHER" id="PTHR43261:SF1">
    <property type="entry name" value="RIBOSOME-RELEASING FACTOR 2, MITOCHONDRIAL"/>
    <property type="match status" value="1"/>
</dbReference>
<dbReference type="GO" id="GO:0005525">
    <property type="term" value="F:GTP binding"/>
    <property type="evidence" value="ECO:0007669"/>
    <property type="project" value="UniProtKB-KW"/>
</dbReference>
<dbReference type="InterPro" id="IPR014721">
    <property type="entry name" value="Ribsml_uS5_D2-typ_fold_subgr"/>
</dbReference>
<dbReference type="Proteomes" id="UP000654108">
    <property type="component" value="Unassembled WGS sequence"/>
</dbReference>
<keyword evidence="1" id="KW-0547">Nucleotide-binding</keyword>
<dbReference type="SUPFAM" id="SSF52540">
    <property type="entry name" value="P-loop containing nucleoside triphosphate hydrolases"/>
    <property type="match status" value="1"/>
</dbReference>
<dbReference type="Pfam" id="PF14492">
    <property type="entry name" value="EFG_III"/>
    <property type="match status" value="1"/>
</dbReference>
<dbReference type="Pfam" id="PF03764">
    <property type="entry name" value="EFG_IV"/>
    <property type="match status" value="1"/>
</dbReference>
<evidence type="ECO:0000256" key="2">
    <source>
        <dbReference type="ARBA" id="ARBA00022917"/>
    </source>
</evidence>
<dbReference type="GO" id="GO:0032790">
    <property type="term" value="P:ribosome disassembly"/>
    <property type="evidence" value="ECO:0007669"/>
    <property type="project" value="TreeGrafter"/>
</dbReference>
<dbReference type="Gene3D" id="2.40.30.10">
    <property type="entry name" value="Translation factors"/>
    <property type="match status" value="1"/>
</dbReference>
<keyword evidence="6" id="KW-1185">Reference proteome</keyword>
<dbReference type="SUPFAM" id="SSF54980">
    <property type="entry name" value="EF-G C-terminal domain-like"/>
    <property type="match status" value="2"/>
</dbReference>
<evidence type="ECO:0000256" key="1">
    <source>
        <dbReference type="ARBA" id="ARBA00022741"/>
    </source>
</evidence>
<proteinExistence type="predicted"/>